<accession>A0AAV9SJG2</accession>
<dbReference type="InterPro" id="IPR017972">
    <property type="entry name" value="Cyt_P450_CS"/>
</dbReference>
<dbReference type="GO" id="GO:0005506">
    <property type="term" value="F:iron ion binding"/>
    <property type="evidence" value="ECO:0007669"/>
    <property type="project" value="InterPro"/>
</dbReference>
<dbReference type="PROSITE" id="PS00086">
    <property type="entry name" value="CYTOCHROME_P450"/>
    <property type="match status" value="1"/>
</dbReference>
<dbReference type="GO" id="GO:0016712">
    <property type="term" value="F:oxidoreductase activity, acting on paired donors, with incorporation or reduction of molecular oxygen, reduced flavin or flavoprotein as one donor, and incorporation of one atom of oxygen"/>
    <property type="evidence" value="ECO:0007669"/>
    <property type="project" value="TreeGrafter"/>
</dbReference>
<evidence type="ECO:0000313" key="16">
    <source>
        <dbReference type="Proteomes" id="UP001311232"/>
    </source>
</evidence>
<evidence type="ECO:0000256" key="1">
    <source>
        <dbReference type="ARBA" id="ARBA00001971"/>
    </source>
</evidence>
<dbReference type="PANTHER" id="PTHR24300">
    <property type="entry name" value="CYTOCHROME P450 508A4-RELATED"/>
    <property type="match status" value="1"/>
</dbReference>
<evidence type="ECO:0000256" key="4">
    <source>
        <dbReference type="ARBA" id="ARBA00010617"/>
    </source>
</evidence>
<keyword evidence="6 13" id="KW-0479">Metal-binding</keyword>
<dbReference type="Pfam" id="PF00067">
    <property type="entry name" value="p450"/>
    <property type="match status" value="2"/>
</dbReference>
<evidence type="ECO:0000256" key="13">
    <source>
        <dbReference type="RuleBase" id="RU000461"/>
    </source>
</evidence>
<keyword evidence="5 13" id="KW-0349">Heme</keyword>
<comment type="cofactor">
    <cofactor evidence="1">
        <name>heme</name>
        <dbReference type="ChEBI" id="CHEBI:30413"/>
    </cofactor>
</comment>
<proteinExistence type="inferred from homology"/>
<dbReference type="GO" id="GO:0020037">
    <property type="term" value="F:heme binding"/>
    <property type="evidence" value="ECO:0007669"/>
    <property type="project" value="InterPro"/>
</dbReference>
<sequence>MKVSESSDILKNRKPKNFPPGPQALPFIGHLHYISPARIHLQLTEFAEKYGNVFSLHLFGEKAVIINGYKHGGLWVQIYNMIPSVMKWLPGPHKKIFILLKDTIDFLEIRIKEHKENLDPSSPRDYIDSFLIEMGDKEDTDSGFDLFNLSSCTLDLFAAGSETTTTTLHWGLLYMIYYPDIQERVQAEIDAVIGPSRQPAVADRENMPYTDAVIHEIQRMGNILPLNVAHMTTKDTTLDKYSIPKGTLIIATLHSVLHDESMWETPHSFNPQHFLDQDGKFRKRDAFMPFSAGKRVCLGEQLARMELFFFFTSLLQRFKFSPPPGEQPSLEYKLGATHCPKPYRLCAVPR</sequence>
<keyword evidence="7" id="KW-0256">Endoplasmic reticulum</keyword>
<dbReference type="InterPro" id="IPR036396">
    <property type="entry name" value="Cyt_P450_sf"/>
</dbReference>
<comment type="similarity">
    <text evidence="4 13">Belongs to the cytochrome P450 family.</text>
</comment>
<keyword evidence="16" id="KW-1185">Reference proteome</keyword>
<dbReference type="PANTHER" id="PTHR24300:SF301">
    <property type="entry name" value="CYP2J25 PROTEIN-RELATED"/>
    <property type="match status" value="1"/>
</dbReference>
<keyword evidence="9 13" id="KW-0560">Oxidoreductase</keyword>
<dbReference type="GO" id="GO:0006805">
    <property type="term" value="P:xenobiotic metabolic process"/>
    <property type="evidence" value="ECO:0007669"/>
    <property type="project" value="TreeGrafter"/>
</dbReference>
<evidence type="ECO:0000256" key="7">
    <source>
        <dbReference type="ARBA" id="ARBA00022824"/>
    </source>
</evidence>
<dbReference type="Gene3D" id="1.10.630.10">
    <property type="entry name" value="Cytochrome P450"/>
    <property type="match status" value="2"/>
</dbReference>
<evidence type="ECO:0008006" key="17">
    <source>
        <dbReference type="Google" id="ProtNLM"/>
    </source>
</evidence>
<dbReference type="AlphaFoldDB" id="A0AAV9SJG2"/>
<dbReference type="EMBL" id="JAHHUM010000306">
    <property type="protein sequence ID" value="KAK5621405.1"/>
    <property type="molecule type" value="Genomic_DNA"/>
</dbReference>
<dbReference type="Proteomes" id="UP001311232">
    <property type="component" value="Unassembled WGS sequence"/>
</dbReference>
<gene>
    <name evidence="15" type="ORF">CRENBAI_007628</name>
</gene>
<protein>
    <recommendedName>
        <fullName evidence="17">Cytochrome P450</fullName>
    </recommendedName>
</protein>
<evidence type="ECO:0000256" key="9">
    <source>
        <dbReference type="ARBA" id="ARBA00023002"/>
    </source>
</evidence>
<evidence type="ECO:0000256" key="14">
    <source>
        <dbReference type="SAM" id="MobiDB-lite"/>
    </source>
</evidence>
<evidence type="ECO:0000313" key="15">
    <source>
        <dbReference type="EMBL" id="KAK5621405.1"/>
    </source>
</evidence>
<keyword evidence="12" id="KW-0472">Membrane</keyword>
<comment type="caution">
    <text evidence="15">The sequence shown here is derived from an EMBL/GenBank/DDBJ whole genome shotgun (WGS) entry which is preliminary data.</text>
</comment>
<name>A0AAV9SJG2_9TELE</name>
<dbReference type="FunFam" id="1.10.630.10:FF:000238">
    <property type="entry name" value="Cytochrome P450 2A6"/>
    <property type="match status" value="1"/>
</dbReference>
<dbReference type="InterPro" id="IPR050182">
    <property type="entry name" value="Cytochrome_P450_fam2"/>
</dbReference>
<keyword evidence="10 13" id="KW-0408">Iron</keyword>
<keyword evidence="8" id="KW-0492">Microsome</keyword>
<dbReference type="PRINTS" id="PR00385">
    <property type="entry name" value="P450"/>
</dbReference>
<evidence type="ECO:0000256" key="6">
    <source>
        <dbReference type="ARBA" id="ARBA00022723"/>
    </source>
</evidence>
<evidence type="ECO:0000256" key="8">
    <source>
        <dbReference type="ARBA" id="ARBA00022848"/>
    </source>
</evidence>
<evidence type="ECO:0000256" key="2">
    <source>
        <dbReference type="ARBA" id="ARBA00004174"/>
    </source>
</evidence>
<evidence type="ECO:0000256" key="5">
    <source>
        <dbReference type="ARBA" id="ARBA00022617"/>
    </source>
</evidence>
<reference evidence="15 16" key="1">
    <citation type="submission" date="2021-06" db="EMBL/GenBank/DDBJ databases">
        <authorList>
            <person name="Palmer J.M."/>
        </authorList>
    </citation>
    <scope>NUCLEOTIDE SEQUENCE [LARGE SCALE GENOMIC DNA]</scope>
    <source>
        <strain evidence="15 16">MEX-2019</strain>
        <tissue evidence="15">Muscle</tissue>
    </source>
</reference>
<keyword evidence="11 13" id="KW-0503">Monooxygenase</keyword>
<evidence type="ECO:0000256" key="12">
    <source>
        <dbReference type="ARBA" id="ARBA00023136"/>
    </source>
</evidence>
<organism evidence="15 16">
    <name type="scientific">Crenichthys baileyi</name>
    <name type="common">White River springfish</name>
    <dbReference type="NCBI Taxonomy" id="28760"/>
    <lineage>
        <taxon>Eukaryota</taxon>
        <taxon>Metazoa</taxon>
        <taxon>Chordata</taxon>
        <taxon>Craniata</taxon>
        <taxon>Vertebrata</taxon>
        <taxon>Euteleostomi</taxon>
        <taxon>Actinopterygii</taxon>
        <taxon>Neopterygii</taxon>
        <taxon>Teleostei</taxon>
        <taxon>Neoteleostei</taxon>
        <taxon>Acanthomorphata</taxon>
        <taxon>Ovalentaria</taxon>
        <taxon>Atherinomorphae</taxon>
        <taxon>Cyprinodontiformes</taxon>
        <taxon>Goodeidae</taxon>
        <taxon>Crenichthys</taxon>
    </lineage>
</organism>
<evidence type="ECO:0000256" key="10">
    <source>
        <dbReference type="ARBA" id="ARBA00023004"/>
    </source>
</evidence>
<comment type="subcellular location">
    <subcellularLocation>
        <location evidence="3">Endoplasmic reticulum membrane</location>
        <topology evidence="3">Peripheral membrane protein</topology>
    </subcellularLocation>
    <subcellularLocation>
        <location evidence="2">Microsome membrane</location>
        <topology evidence="2">Peripheral membrane protein</topology>
    </subcellularLocation>
</comment>
<dbReference type="GO" id="GO:0006082">
    <property type="term" value="P:organic acid metabolic process"/>
    <property type="evidence" value="ECO:0007669"/>
    <property type="project" value="TreeGrafter"/>
</dbReference>
<evidence type="ECO:0000256" key="11">
    <source>
        <dbReference type="ARBA" id="ARBA00023033"/>
    </source>
</evidence>
<feature type="region of interest" description="Disordered" evidence="14">
    <location>
        <begin position="1"/>
        <end position="21"/>
    </location>
</feature>
<evidence type="ECO:0000256" key="3">
    <source>
        <dbReference type="ARBA" id="ARBA00004406"/>
    </source>
</evidence>
<dbReference type="SUPFAM" id="SSF48264">
    <property type="entry name" value="Cytochrome P450"/>
    <property type="match status" value="1"/>
</dbReference>
<dbReference type="GO" id="GO:0005789">
    <property type="term" value="C:endoplasmic reticulum membrane"/>
    <property type="evidence" value="ECO:0007669"/>
    <property type="project" value="UniProtKB-SubCell"/>
</dbReference>
<dbReference type="InterPro" id="IPR001128">
    <property type="entry name" value="Cyt_P450"/>
</dbReference>